<dbReference type="Proteomes" id="UP000006727">
    <property type="component" value="Chromosome 2"/>
</dbReference>
<accession>A0A2K1L2B0</accession>
<keyword evidence="4" id="KW-1185">Reference proteome</keyword>
<evidence type="ECO:0000256" key="1">
    <source>
        <dbReference type="SAM" id="Phobius"/>
    </source>
</evidence>
<reference evidence="2 4" key="2">
    <citation type="journal article" date="2018" name="Plant J.">
        <title>The Physcomitrella patens chromosome-scale assembly reveals moss genome structure and evolution.</title>
        <authorList>
            <person name="Lang D."/>
            <person name="Ullrich K.K."/>
            <person name="Murat F."/>
            <person name="Fuchs J."/>
            <person name="Jenkins J."/>
            <person name="Haas F.B."/>
            <person name="Piednoel M."/>
            <person name="Gundlach H."/>
            <person name="Van Bel M."/>
            <person name="Meyberg R."/>
            <person name="Vives C."/>
            <person name="Morata J."/>
            <person name="Symeonidi A."/>
            <person name="Hiss M."/>
            <person name="Muchero W."/>
            <person name="Kamisugi Y."/>
            <person name="Saleh O."/>
            <person name="Blanc G."/>
            <person name="Decker E.L."/>
            <person name="van Gessel N."/>
            <person name="Grimwood J."/>
            <person name="Hayes R.D."/>
            <person name="Graham S.W."/>
            <person name="Gunter L.E."/>
            <person name="McDaniel S.F."/>
            <person name="Hoernstein S.N.W."/>
            <person name="Larsson A."/>
            <person name="Li F.W."/>
            <person name="Perroud P.F."/>
            <person name="Phillips J."/>
            <person name="Ranjan P."/>
            <person name="Rokshar D.S."/>
            <person name="Rothfels C.J."/>
            <person name="Schneider L."/>
            <person name="Shu S."/>
            <person name="Stevenson D.W."/>
            <person name="Thummler F."/>
            <person name="Tillich M."/>
            <person name="Villarreal Aguilar J.C."/>
            <person name="Widiez T."/>
            <person name="Wong G.K."/>
            <person name="Wymore A."/>
            <person name="Zhang Y."/>
            <person name="Zimmer A.D."/>
            <person name="Quatrano R.S."/>
            <person name="Mayer K.F.X."/>
            <person name="Goodstein D."/>
            <person name="Casacuberta J.M."/>
            <person name="Vandepoele K."/>
            <person name="Reski R."/>
            <person name="Cuming A.C."/>
            <person name="Tuskan G.A."/>
            <person name="Maumus F."/>
            <person name="Salse J."/>
            <person name="Schmutz J."/>
            <person name="Rensing S.A."/>
        </authorList>
    </citation>
    <scope>NUCLEOTIDE SEQUENCE [LARGE SCALE GENOMIC DNA]</scope>
    <source>
        <strain evidence="3 4">cv. Gransden 2004</strain>
    </source>
</reference>
<keyword evidence="1" id="KW-0812">Transmembrane</keyword>
<evidence type="ECO:0000313" key="3">
    <source>
        <dbReference type="EnsemblPlants" id="PAC:32932750.CDS.1"/>
    </source>
</evidence>
<evidence type="ECO:0000313" key="2">
    <source>
        <dbReference type="EMBL" id="PNR60167.1"/>
    </source>
</evidence>
<dbReference type="EnsemblPlants" id="Pp3c2_19842V3.1">
    <property type="protein sequence ID" value="PAC:32932750.CDS.1"/>
    <property type="gene ID" value="Pp3c2_19842"/>
</dbReference>
<gene>
    <name evidence="2" type="ORF">PHYPA_002960</name>
</gene>
<dbReference type="EMBL" id="ABEU02000002">
    <property type="protein sequence ID" value="PNR60167.1"/>
    <property type="molecule type" value="Genomic_DNA"/>
</dbReference>
<keyword evidence="1" id="KW-0472">Membrane</keyword>
<reference evidence="2 4" key="1">
    <citation type="journal article" date="2008" name="Science">
        <title>The Physcomitrella genome reveals evolutionary insights into the conquest of land by plants.</title>
        <authorList>
            <person name="Rensing S."/>
            <person name="Lang D."/>
            <person name="Zimmer A."/>
            <person name="Terry A."/>
            <person name="Salamov A."/>
            <person name="Shapiro H."/>
            <person name="Nishiyama T."/>
            <person name="Perroud P.-F."/>
            <person name="Lindquist E."/>
            <person name="Kamisugi Y."/>
            <person name="Tanahashi T."/>
            <person name="Sakakibara K."/>
            <person name="Fujita T."/>
            <person name="Oishi K."/>
            <person name="Shin-I T."/>
            <person name="Kuroki Y."/>
            <person name="Toyoda A."/>
            <person name="Suzuki Y."/>
            <person name="Hashimoto A."/>
            <person name="Yamaguchi K."/>
            <person name="Sugano A."/>
            <person name="Kohara Y."/>
            <person name="Fujiyama A."/>
            <person name="Anterola A."/>
            <person name="Aoki S."/>
            <person name="Ashton N."/>
            <person name="Barbazuk W.B."/>
            <person name="Barker E."/>
            <person name="Bennetzen J."/>
            <person name="Bezanilla M."/>
            <person name="Blankenship R."/>
            <person name="Cho S.H."/>
            <person name="Dutcher S."/>
            <person name="Estelle M."/>
            <person name="Fawcett J.A."/>
            <person name="Gundlach H."/>
            <person name="Hanada K."/>
            <person name="Heyl A."/>
            <person name="Hicks K.A."/>
            <person name="Hugh J."/>
            <person name="Lohr M."/>
            <person name="Mayer K."/>
            <person name="Melkozernov A."/>
            <person name="Murata T."/>
            <person name="Nelson D."/>
            <person name="Pils B."/>
            <person name="Prigge M."/>
            <person name="Reiss B."/>
            <person name="Renner T."/>
            <person name="Rombauts S."/>
            <person name="Rushton P."/>
            <person name="Sanderfoot A."/>
            <person name="Schween G."/>
            <person name="Shiu S.-H."/>
            <person name="Stueber K."/>
            <person name="Theodoulou F.L."/>
            <person name="Tu H."/>
            <person name="Van de Peer Y."/>
            <person name="Verrier P.J."/>
            <person name="Waters E."/>
            <person name="Wood A."/>
            <person name="Yang L."/>
            <person name="Cove D."/>
            <person name="Cuming A."/>
            <person name="Hasebe M."/>
            <person name="Lucas S."/>
            <person name="Mishler D.B."/>
            <person name="Reski R."/>
            <person name="Grigoriev I."/>
            <person name="Quatrano R.S."/>
            <person name="Boore J.L."/>
        </authorList>
    </citation>
    <scope>NUCLEOTIDE SEQUENCE [LARGE SCALE GENOMIC DNA]</scope>
    <source>
        <strain evidence="3 4">cv. Gransden 2004</strain>
    </source>
</reference>
<organism evidence="2">
    <name type="scientific">Physcomitrium patens</name>
    <name type="common">Spreading-leaved earth moss</name>
    <name type="synonym">Physcomitrella patens</name>
    <dbReference type="NCBI Taxonomy" id="3218"/>
    <lineage>
        <taxon>Eukaryota</taxon>
        <taxon>Viridiplantae</taxon>
        <taxon>Streptophyta</taxon>
        <taxon>Embryophyta</taxon>
        <taxon>Bryophyta</taxon>
        <taxon>Bryophytina</taxon>
        <taxon>Bryopsida</taxon>
        <taxon>Funariidae</taxon>
        <taxon>Funariales</taxon>
        <taxon>Funariaceae</taxon>
        <taxon>Physcomitrium</taxon>
    </lineage>
</organism>
<dbReference type="AlphaFoldDB" id="A0A2K1L2B0"/>
<feature type="transmembrane region" description="Helical" evidence="1">
    <location>
        <begin position="12"/>
        <end position="33"/>
    </location>
</feature>
<sequence length="139" mass="16128">MEFVDDGARATWFVYFAVLLWVLTTWVLSLKLLTFFHQFSIPVYTVIEIIDTWFIILRGNATENNLFVFSNASQNIRMVDYTNGHIIWHVFPADLSTVIIEKERKLLIDCLLMTTLHLTNKLNGEVSGGRLAKTNYLRN</sequence>
<dbReference type="Gramene" id="Pp3c2_19842V3.1">
    <property type="protein sequence ID" value="PAC:32932750.CDS.1"/>
    <property type="gene ID" value="Pp3c2_19842"/>
</dbReference>
<proteinExistence type="predicted"/>
<evidence type="ECO:0000313" key="4">
    <source>
        <dbReference type="Proteomes" id="UP000006727"/>
    </source>
</evidence>
<reference evidence="3" key="3">
    <citation type="submission" date="2020-12" db="UniProtKB">
        <authorList>
            <consortium name="EnsemblPlants"/>
        </authorList>
    </citation>
    <scope>IDENTIFICATION</scope>
</reference>
<protein>
    <submittedName>
        <fullName evidence="2 3">Uncharacterized protein</fullName>
    </submittedName>
</protein>
<dbReference type="InParanoid" id="A0A2K1L2B0"/>
<keyword evidence="1" id="KW-1133">Transmembrane helix</keyword>
<name>A0A2K1L2B0_PHYPA</name>